<evidence type="ECO:0000313" key="3">
    <source>
        <dbReference type="EMBL" id="AEW99111.1"/>
    </source>
</evidence>
<geneLocation type="plasmid" evidence="3 4">
    <name>pSCATT</name>
</geneLocation>
<dbReference type="RefSeq" id="WP_014151272.1">
    <property type="nucleotide sequence ID" value="NC_016113.1"/>
</dbReference>
<dbReference type="OrthoDB" id="4144527at2"/>
<reference evidence="4" key="1">
    <citation type="submission" date="2011-12" db="EMBL/GenBank/DDBJ databases">
        <title>Complete genome sequence of Streptomyces cattleya strain DSM 46488.</title>
        <authorList>
            <person name="Ou H.-Y."/>
            <person name="Li P."/>
            <person name="Zhao C."/>
            <person name="O'Hagan D."/>
            <person name="Deng Z."/>
        </authorList>
    </citation>
    <scope>NUCLEOTIDE SEQUENCE [LARGE SCALE GENOMIC DNA]</scope>
    <source>
        <strain evidence="4">ATCC 35852 / DSM 46488 / JCM 4925 / NBRC 14057 / NRRL 8057</strain>
        <plasmid evidence="4">Plasmid pSCATT</plasmid>
    </source>
</reference>
<dbReference type="EMBL" id="CP003229">
    <property type="protein sequence ID" value="AEW99111.1"/>
    <property type="molecule type" value="Genomic_DNA"/>
</dbReference>
<gene>
    <name evidence="3" type="ordered locus">SCATT_p09180</name>
</gene>
<dbReference type="Gene3D" id="3.30.450.180">
    <property type="match status" value="1"/>
</dbReference>
<dbReference type="PANTHER" id="PTHR35010">
    <property type="entry name" value="BLL4672 PROTEIN-RELATED"/>
    <property type="match status" value="1"/>
</dbReference>
<accession>G8XDG5</accession>
<dbReference type="InterPro" id="IPR041413">
    <property type="entry name" value="MLTR_LBD"/>
</dbReference>
<organism evidence="3 4">
    <name type="scientific">Streptantibioticus cattleyicolor (strain ATCC 35852 / DSM 46488 / JCM 4925 / NBRC 14057 / NRRL 8057)</name>
    <name type="common">Streptomyces cattleya</name>
    <dbReference type="NCBI Taxonomy" id="1003195"/>
    <lineage>
        <taxon>Bacteria</taxon>
        <taxon>Bacillati</taxon>
        <taxon>Actinomycetota</taxon>
        <taxon>Actinomycetes</taxon>
        <taxon>Kitasatosporales</taxon>
        <taxon>Streptomycetaceae</taxon>
        <taxon>Streptantibioticus</taxon>
    </lineage>
</organism>
<name>F8JNC8_STREN</name>
<keyword evidence="3" id="KW-0614">Plasmid</keyword>
<dbReference type="HOGENOM" id="CLU_933559_0_0_11"/>
<dbReference type="InterPro" id="IPR001387">
    <property type="entry name" value="Cro/C1-type_HTH"/>
</dbReference>
<dbReference type="Proteomes" id="UP000007842">
    <property type="component" value="Plasmid pSCATT"/>
</dbReference>
<evidence type="ECO:0000259" key="2">
    <source>
        <dbReference type="PROSITE" id="PS50943"/>
    </source>
</evidence>
<dbReference type="KEGG" id="sct:SCAT_p0819"/>
<protein>
    <recommendedName>
        <fullName evidence="2">HTH cro/C1-type domain-containing protein</fullName>
    </recommendedName>
</protein>
<dbReference type="KEGG" id="scy:SCATT_p09180"/>
<feature type="region of interest" description="Disordered" evidence="1">
    <location>
        <begin position="1"/>
        <end position="22"/>
    </location>
</feature>
<dbReference type="PATRIC" id="fig|1003195.11.peg.790"/>
<dbReference type="PROSITE" id="PS50943">
    <property type="entry name" value="HTH_CROC1"/>
    <property type="match status" value="1"/>
</dbReference>
<keyword evidence="4" id="KW-1185">Reference proteome</keyword>
<proteinExistence type="predicted"/>
<feature type="domain" description="HTH cro/C1-type" evidence="2">
    <location>
        <begin position="59"/>
        <end position="111"/>
    </location>
</feature>
<dbReference type="Pfam" id="PF17765">
    <property type="entry name" value="MLTR_LBD"/>
    <property type="match status" value="1"/>
</dbReference>
<sequence>MTDAQPSGPVVEHGRGDLTAEERRQKLSFLREKRDSVDRSSFEARYPVEVPRRLPGRGRHAPGLTLVEMGRLLGLRDGSWYADLERGQVDNAPVDRLFKVAELLDLTPRQYEFLCVYACRPKPGYPAAGLPGGYREVLDLYQGPAYFQDAGWNLLRPKMYNAAAEALFNGIPDDFNFIRWVLLERSVRRPPEGGRRHAWLPDFWQVWAPRALPVVRAAYVARPDNATLARLHADLAADPEIGPIYQGRLPPYPHTDGDLRPFVHGSTGERGMVRINVLTPRGSDDTLMLLNWHPGA</sequence>
<evidence type="ECO:0000256" key="1">
    <source>
        <dbReference type="SAM" id="MobiDB-lite"/>
    </source>
</evidence>
<accession>F8JNC8</accession>
<feature type="compositionally biased region" description="Basic and acidic residues" evidence="1">
    <location>
        <begin position="12"/>
        <end position="22"/>
    </location>
</feature>
<evidence type="ECO:0000313" key="4">
    <source>
        <dbReference type="Proteomes" id="UP000007842"/>
    </source>
</evidence>
<dbReference type="AlphaFoldDB" id="F8JNC8"/>